<gene>
    <name evidence="5" type="ORF">TRIUR3_31519</name>
</gene>
<dbReference type="SMART" id="SM01255">
    <property type="entry name" value="KNOX1"/>
    <property type="match status" value="1"/>
</dbReference>
<dbReference type="InterPro" id="IPR005540">
    <property type="entry name" value="KNOX1"/>
</dbReference>
<evidence type="ECO:0000256" key="4">
    <source>
        <dbReference type="SAM" id="MobiDB-lite"/>
    </source>
</evidence>
<dbReference type="GO" id="GO:0003677">
    <property type="term" value="F:DNA binding"/>
    <property type="evidence" value="ECO:0007669"/>
    <property type="project" value="UniProtKB-KW"/>
</dbReference>
<dbReference type="EMBL" id="KD291077">
    <property type="protein sequence ID" value="EMS45086.1"/>
    <property type="molecule type" value="Genomic_DNA"/>
</dbReference>
<keyword evidence="5" id="KW-0238">DNA-binding</keyword>
<keyword evidence="5" id="KW-0371">Homeobox</keyword>
<dbReference type="PANTHER" id="PTHR48452">
    <property type="entry name" value="FUSED COMPOUND LEAF 1"/>
    <property type="match status" value="1"/>
</dbReference>
<organism evidence="5">
    <name type="scientific">Triticum urartu</name>
    <name type="common">Red wild einkorn</name>
    <name type="synonym">Crithodium urartu</name>
    <dbReference type="NCBI Taxonomy" id="4572"/>
    <lineage>
        <taxon>Eukaryota</taxon>
        <taxon>Viridiplantae</taxon>
        <taxon>Streptophyta</taxon>
        <taxon>Embryophyta</taxon>
        <taxon>Tracheophyta</taxon>
        <taxon>Spermatophyta</taxon>
        <taxon>Magnoliopsida</taxon>
        <taxon>Liliopsida</taxon>
        <taxon>Poales</taxon>
        <taxon>Poaceae</taxon>
        <taxon>BOP clade</taxon>
        <taxon>Pooideae</taxon>
        <taxon>Triticodae</taxon>
        <taxon>Triticeae</taxon>
        <taxon>Triticinae</taxon>
        <taxon>Triticum</taxon>
    </lineage>
</organism>
<evidence type="ECO:0000256" key="3">
    <source>
        <dbReference type="PROSITE-ProRule" id="PRU00559"/>
    </source>
</evidence>
<accession>M7YEG5</accession>
<dbReference type="Pfam" id="PF03791">
    <property type="entry name" value="KNOX2"/>
    <property type="match status" value="1"/>
</dbReference>
<reference evidence="5" key="1">
    <citation type="journal article" date="2013" name="Nature">
        <title>Draft genome of the wheat A-genome progenitor Triticum urartu.</title>
        <authorList>
            <person name="Ling H.Q."/>
            <person name="Zhao S."/>
            <person name="Liu D."/>
            <person name="Wang J."/>
            <person name="Sun H."/>
            <person name="Zhang C."/>
            <person name="Fan H."/>
            <person name="Li D."/>
            <person name="Dong L."/>
            <person name="Tao Y."/>
            <person name="Gao C."/>
            <person name="Wu H."/>
            <person name="Li Y."/>
            <person name="Cui Y."/>
            <person name="Guo X."/>
            <person name="Zheng S."/>
            <person name="Wang B."/>
            <person name="Yu K."/>
            <person name="Liang Q."/>
            <person name="Yang W."/>
            <person name="Lou X."/>
            <person name="Chen J."/>
            <person name="Feng M."/>
            <person name="Jian J."/>
            <person name="Zhang X."/>
            <person name="Luo G."/>
            <person name="Jiang Y."/>
            <person name="Liu J."/>
            <person name="Wang Z."/>
            <person name="Sha Y."/>
            <person name="Zhang B."/>
            <person name="Wu H."/>
            <person name="Tang D."/>
            <person name="Shen Q."/>
            <person name="Xue P."/>
            <person name="Zou S."/>
            <person name="Wang X."/>
            <person name="Liu X."/>
            <person name="Wang F."/>
            <person name="Yang Y."/>
            <person name="An X."/>
            <person name="Dong Z."/>
            <person name="Zhang K."/>
            <person name="Zhang X."/>
            <person name="Luo M.C."/>
            <person name="Dvorak J."/>
            <person name="Tong Y."/>
            <person name="Wang J."/>
            <person name="Yang H."/>
            <person name="Li Z."/>
            <person name="Wang D."/>
            <person name="Zhang A."/>
            <person name="Wang J."/>
        </authorList>
    </citation>
    <scope>NUCLEOTIDE SEQUENCE</scope>
</reference>
<dbReference type="Gene3D" id="1.10.10.60">
    <property type="entry name" value="Homeodomain-like"/>
    <property type="match status" value="1"/>
</dbReference>
<proteinExistence type="inferred from homology"/>
<dbReference type="Pfam" id="PF03789">
    <property type="entry name" value="ELK"/>
    <property type="match status" value="1"/>
</dbReference>
<dbReference type="STRING" id="4572.M7YEG5"/>
<name>M7YEG5_TRIUA</name>
<dbReference type="eggNOG" id="KOG0773">
    <property type="taxonomic scope" value="Eukaryota"/>
</dbReference>
<dbReference type="SMART" id="SM01256">
    <property type="entry name" value="KNOX2"/>
    <property type="match status" value="1"/>
</dbReference>
<dbReference type="AlphaFoldDB" id="M7YEG5"/>
<keyword evidence="2 3" id="KW-0539">Nucleus</keyword>
<evidence type="ECO:0000256" key="2">
    <source>
        <dbReference type="ARBA" id="ARBA00023242"/>
    </source>
</evidence>
<comment type="similarity">
    <text evidence="3">Belongs to the TALE/KNOX homeobox family.</text>
</comment>
<protein>
    <submittedName>
        <fullName evidence="5">Homeobox protein knotted-1-like 12</fullName>
    </submittedName>
</protein>
<dbReference type="InterPro" id="IPR005541">
    <property type="entry name" value="KNOX2"/>
</dbReference>
<feature type="compositionally biased region" description="Basic and acidic residues" evidence="4">
    <location>
        <begin position="259"/>
        <end position="271"/>
    </location>
</feature>
<evidence type="ECO:0000313" key="5">
    <source>
        <dbReference type="EMBL" id="EMS45086.1"/>
    </source>
</evidence>
<comment type="subcellular location">
    <subcellularLocation>
        <location evidence="1 3">Nucleus</location>
    </subcellularLocation>
</comment>
<evidence type="ECO:0000256" key="1">
    <source>
        <dbReference type="ARBA" id="ARBA00004123"/>
    </source>
</evidence>
<dbReference type="GO" id="GO:0005634">
    <property type="term" value="C:nucleus"/>
    <property type="evidence" value="ECO:0007669"/>
    <property type="project" value="UniProtKB-SubCell"/>
</dbReference>
<dbReference type="PANTHER" id="PTHR48452:SF1">
    <property type="entry name" value="FUSED COMPOUND LEAF 1"/>
    <property type="match status" value="1"/>
</dbReference>
<dbReference type="Pfam" id="PF03790">
    <property type="entry name" value="KNOX1"/>
    <property type="match status" value="1"/>
</dbReference>
<dbReference type="InterPro" id="IPR005539">
    <property type="entry name" value="ELK_dom"/>
</dbReference>
<dbReference type="PROSITE" id="PS51213">
    <property type="entry name" value="ELK"/>
    <property type="match status" value="1"/>
</dbReference>
<dbReference type="SMART" id="SM01188">
    <property type="entry name" value="ELK"/>
    <property type="match status" value="1"/>
</dbReference>
<feature type="region of interest" description="Disordered" evidence="4">
    <location>
        <begin position="231"/>
        <end position="271"/>
    </location>
</feature>
<sequence>MFYFVGDVTSAKDALEPSHYIIRIEVDTAAAGNDEAVGCLCLDWIAEGHSLPRLGGAGEGGSSSSKASSSFLRLQPLSTTTVASGRGPMGGTYYGTPLALHQAAAAAGSSQYQFHHHKSSGEEISQAEAEAIKAKIMAHPQYTALLVAYLDCQKVGAPPDVLERLTAMAAKLDAHPPGRLHEARDPELDQFMEAYCNMLAKYREELTRPIEEAMEFLKRVEAQLDSITGGGHGSARLSLADGKCEGAGSSEDEMNASGRENEPPEIDPRAEDKELKYQLLKKYSGYLSSLRQEFSKKKKKGKLPKEARQKLLHWWELHYKWPYPSRGDQVLGERTRMTAGSDDFANDDFFPDIGNLILDDMGDNVNTGGVAPAAPSGADNPFPSISLIKSVKMWQRSYFYVRNVATRGDWVNLPAFEAGPPAGRLPNWSYRAKSLTPAGAGAITRLRVLTSRRMSEHRDPSRMCTKDMPHKEVAFMVNYLSDSRLLEDWRFGKEPYSRANPLPMADRFAS</sequence>